<dbReference type="Proteomes" id="UP000824755">
    <property type="component" value="Chromosome"/>
</dbReference>
<organism evidence="2 3">
    <name type="scientific">Lysobacter soyae</name>
    <dbReference type="NCBI Taxonomy" id="2764185"/>
    <lineage>
        <taxon>Bacteria</taxon>
        <taxon>Pseudomonadati</taxon>
        <taxon>Pseudomonadota</taxon>
        <taxon>Gammaproteobacteria</taxon>
        <taxon>Lysobacterales</taxon>
        <taxon>Lysobacteraceae</taxon>
        <taxon>Lysobacter</taxon>
    </lineage>
</organism>
<feature type="transmembrane region" description="Helical" evidence="1">
    <location>
        <begin position="12"/>
        <end position="29"/>
    </location>
</feature>
<protein>
    <submittedName>
        <fullName evidence="2">Uncharacterized protein</fullName>
    </submittedName>
</protein>
<feature type="transmembrane region" description="Helical" evidence="1">
    <location>
        <begin position="41"/>
        <end position="59"/>
    </location>
</feature>
<name>A0ABX8WPF4_9GAMM</name>
<keyword evidence="1" id="KW-0812">Transmembrane</keyword>
<keyword evidence="3" id="KW-1185">Reference proteome</keyword>
<sequence length="104" mass="11795">MFFEITRVFEMLDFIFVISPFIAAWWLAGWPGKNDPTVVKMAGLSFILFGVSMFLRMAIFGRQMPAGKYTDSLMSTSGTIGFCVFIATVGFLVLFVHHYFSKKD</sequence>
<dbReference type="EMBL" id="CP080544">
    <property type="protein sequence ID" value="QYR52953.1"/>
    <property type="molecule type" value="Genomic_DNA"/>
</dbReference>
<dbReference type="RefSeq" id="WP_220379773.1">
    <property type="nucleotide sequence ID" value="NZ_CP080544.1"/>
</dbReference>
<keyword evidence="1" id="KW-1133">Transmembrane helix</keyword>
<proteinExistence type="predicted"/>
<accession>A0ABX8WPF4</accession>
<reference evidence="2 3" key="1">
    <citation type="submission" date="2021-08" db="EMBL/GenBank/DDBJ databases">
        <title>Lysobacter sp. strain CJ11 Genome sequencing and assembly.</title>
        <authorList>
            <person name="Kim I."/>
        </authorList>
    </citation>
    <scope>NUCLEOTIDE SEQUENCE [LARGE SCALE GENOMIC DNA]</scope>
    <source>
        <strain evidence="2 3">CJ11</strain>
    </source>
</reference>
<gene>
    <name evidence="2" type="ORF">H8L67_00025</name>
</gene>
<keyword evidence="1" id="KW-0472">Membrane</keyword>
<evidence type="ECO:0000313" key="2">
    <source>
        <dbReference type="EMBL" id="QYR52953.1"/>
    </source>
</evidence>
<feature type="transmembrane region" description="Helical" evidence="1">
    <location>
        <begin position="80"/>
        <end position="100"/>
    </location>
</feature>
<evidence type="ECO:0000313" key="3">
    <source>
        <dbReference type="Proteomes" id="UP000824755"/>
    </source>
</evidence>
<evidence type="ECO:0000256" key="1">
    <source>
        <dbReference type="SAM" id="Phobius"/>
    </source>
</evidence>